<keyword evidence="4" id="KW-1185">Reference proteome</keyword>
<dbReference type="OrthoDB" id="3297961at2"/>
<feature type="transmembrane region" description="Helical" evidence="2">
    <location>
        <begin position="6"/>
        <end position="27"/>
    </location>
</feature>
<reference evidence="4" key="1">
    <citation type="submission" date="2016-06" db="EMBL/GenBank/DDBJ databases">
        <authorList>
            <person name="Varghese N."/>
            <person name="Submissions Spin"/>
        </authorList>
    </citation>
    <scope>NUCLEOTIDE SEQUENCE [LARGE SCALE GENOMIC DNA]</scope>
    <source>
        <strain evidence="4">DSM 44100</strain>
    </source>
</reference>
<protein>
    <submittedName>
        <fullName evidence="3">Uncharacterized protein</fullName>
    </submittedName>
</protein>
<name>A0A1C5A3Q6_9ACTN</name>
<feature type="region of interest" description="Disordered" evidence="1">
    <location>
        <begin position="94"/>
        <end position="125"/>
    </location>
</feature>
<keyword evidence="2" id="KW-0472">Membrane</keyword>
<evidence type="ECO:0000313" key="4">
    <source>
        <dbReference type="Proteomes" id="UP000198797"/>
    </source>
</evidence>
<dbReference type="AlphaFoldDB" id="A0A1C5A3Q6"/>
<dbReference type="EMBL" id="FMCU01000013">
    <property type="protein sequence ID" value="SCF39786.1"/>
    <property type="molecule type" value="Genomic_DNA"/>
</dbReference>
<feature type="transmembrane region" description="Helical" evidence="2">
    <location>
        <begin position="39"/>
        <end position="60"/>
    </location>
</feature>
<organism evidence="3 4">
    <name type="scientific">Micromonospora matsumotoense</name>
    <dbReference type="NCBI Taxonomy" id="121616"/>
    <lineage>
        <taxon>Bacteria</taxon>
        <taxon>Bacillati</taxon>
        <taxon>Actinomycetota</taxon>
        <taxon>Actinomycetes</taxon>
        <taxon>Micromonosporales</taxon>
        <taxon>Micromonosporaceae</taxon>
        <taxon>Micromonospora</taxon>
    </lineage>
</organism>
<dbReference type="RefSeq" id="WP_091250083.1">
    <property type="nucleotide sequence ID" value="NZ_FMCU01000013.1"/>
</dbReference>
<feature type="transmembrane region" description="Helical" evidence="2">
    <location>
        <begin position="66"/>
        <end position="84"/>
    </location>
</feature>
<dbReference type="Proteomes" id="UP000198797">
    <property type="component" value="Unassembled WGS sequence"/>
</dbReference>
<proteinExistence type="predicted"/>
<evidence type="ECO:0000256" key="2">
    <source>
        <dbReference type="SAM" id="Phobius"/>
    </source>
</evidence>
<gene>
    <name evidence="3" type="ORF">GA0070216_11373</name>
</gene>
<feature type="compositionally biased region" description="Low complexity" evidence="1">
    <location>
        <begin position="94"/>
        <end position="105"/>
    </location>
</feature>
<sequence>MKIEPWQVPILVMAGIILAELVIRVIPRRWTAHLAKPQVRTVALGALAVLIIVVGVLALGPDLADQIASVAAAVAGLVALWLTYRSYQLQTAASPGAPAKVGPAGPERDTAEPEVAGTTGQPSGR</sequence>
<evidence type="ECO:0000313" key="3">
    <source>
        <dbReference type="EMBL" id="SCF39786.1"/>
    </source>
</evidence>
<keyword evidence="2" id="KW-1133">Transmembrane helix</keyword>
<accession>A0A1C5A3Q6</accession>
<evidence type="ECO:0000256" key="1">
    <source>
        <dbReference type="SAM" id="MobiDB-lite"/>
    </source>
</evidence>
<keyword evidence="2" id="KW-0812">Transmembrane</keyword>